<dbReference type="InterPro" id="IPR035959">
    <property type="entry name" value="RutC-like_sf"/>
</dbReference>
<gene>
    <name evidence="1" type="ORF">METZ01_LOCUS70171</name>
</gene>
<dbReference type="InterPro" id="IPR006175">
    <property type="entry name" value="YjgF/YER057c/UK114"/>
</dbReference>
<accession>A0A381TR34</accession>
<evidence type="ECO:0000313" key="1">
    <source>
        <dbReference type="EMBL" id="SVA17317.1"/>
    </source>
</evidence>
<dbReference type="Gene3D" id="3.30.1330.40">
    <property type="entry name" value="RutC-like"/>
    <property type="match status" value="1"/>
</dbReference>
<reference evidence="1" key="1">
    <citation type="submission" date="2018-05" db="EMBL/GenBank/DDBJ databases">
        <authorList>
            <person name="Lanie J.A."/>
            <person name="Ng W.-L."/>
            <person name="Kazmierczak K.M."/>
            <person name="Andrzejewski T.M."/>
            <person name="Davidsen T.M."/>
            <person name="Wayne K.J."/>
            <person name="Tettelin H."/>
            <person name="Glass J.I."/>
            <person name="Rusch D."/>
            <person name="Podicherti R."/>
            <person name="Tsui H.-C.T."/>
            <person name="Winkler M.E."/>
        </authorList>
    </citation>
    <scope>NUCLEOTIDE SEQUENCE</scope>
</reference>
<dbReference type="PANTHER" id="PTHR43857:SF1">
    <property type="entry name" value="YJGH FAMILY PROTEIN"/>
    <property type="match status" value="1"/>
</dbReference>
<protein>
    <recommendedName>
        <fullName evidence="2">Enamine deaminase RidA</fullName>
    </recommendedName>
</protein>
<organism evidence="1">
    <name type="scientific">marine metagenome</name>
    <dbReference type="NCBI Taxonomy" id="408172"/>
    <lineage>
        <taxon>unclassified sequences</taxon>
        <taxon>metagenomes</taxon>
        <taxon>ecological metagenomes</taxon>
    </lineage>
</organism>
<dbReference type="PANTHER" id="PTHR43857">
    <property type="entry name" value="BLR7761 PROTEIN"/>
    <property type="match status" value="1"/>
</dbReference>
<sequence length="129" mass="14484">MKFLLPEGWKQPKGYSQAVMAEGRQIYISGQIGWDETATFQTDDFAEQAGQALRNIVSILATANGGAEHITRMTWFITDKQEYLASLKSLGQKYREEVGRHFPAMSVVEVKSLMEDRAKVEIEATAVIQ</sequence>
<dbReference type="Pfam" id="PF01042">
    <property type="entry name" value="Ribonuc_L-PSP"/>
    <property type="match status" value="1"/>
</dbReference>
<name>A0A381TR34_9ZZZZ</name>
<dbReference type="SUPFAM" id="SSF55298">
    <property type="entry name" value="YjgF-like"/>
    <property type="match status" value="1"/>
</dbReference>
<evidence type="ECO:0008006" key="2">
    <source>
        <dbReference type="Google" id="ProtNLM"/>
    </source>
</evidence>
<dbReference type="EMBL" id="UINC01004853">
    <property type="protein sequence ID" value="SVA17317.1"/>
    <property type="molecule type" value="Genomic_DNA"/>
</dbReference>
<dbReference type="AlphaFoldDB" id="A0A381TR34"/>
<proteinExistence type="predicted"/>
<dbReference type="CDD" id="cd00448">
    <property type="entry name" value="YjgF_YER057c_UK114_family"/>
    <property type="match status" value="1"/>
</dbReference>